<keyword evidence="16" id="KW-1185">Reference proteome</keyword>
<keyword evidence="12" id="KW-0472">Membrane</keyword>
<accession>A0A8K0G1K1</accession>
<keyword evidence="9 14" id="KW-0560">Oxidoreductase</keyword>
<evidence type="ECO:0000256" key="10">
    <source>
        <dbReference type="ARBA" id="ARBA00023004"/>
    </source>
</evidence>
<dbReference type="OrthoDB" id="2789670at2759"/>
<dbReference type="InterPro" id="IPR017972">
    <property type="entry name" value="Cyt_P450_CS"/>
</dbReference>
<proteinExistence type="inferred from homology"/>
<evidence type="ECO:0000313" key="15">
    <source>
        <dbReference type="EMBL" id="KAF2882403.1"/>
    </source>
</evidence>
<dbReference type="InterPro" id="IPR002401">
    <property type="entry name" value="Cyt_P450_E_grp-I"/>
</dbReference>
<evidence type="ECO:0000256" key="14">
    <source>
        <dbReference type="RuleBase" id="RU000461"/>
    </source>
</evidence>
<organism evidence="15 16">
    <name type="scientific">Ignelater luminosus</name>
    <name type="common">Cucubano</name>
    <name type="synonym">Pyrophorus luminosus</name>
    <dbReference type="NCBI Taxonomy" id="2038154"/>
    <lineage>
        <taxon>Eukaryota</taxon>
        <taxon>Metazoa</taxon>
        <taxon>Ecdysozoa</taxon>
        <taxon>Arthropoda</taxon>
        <taxon>Hexapoda</taxon>
        <taxon>Insecta</taxon>
        <taxon>Pterygota</taxon>
        <taxon>Neoptera</taxon>
        <taxon>Endopterygota</taxon>
        <taxon>Coleoptera</taxon>
        <taxon>Polyphaga</taxon>
        <taxon>Elateriformia</taxon>
        <taxon>Elateroidea</taxon>
        <taxon>Elateridae</taxon>
        <taxon>Agrypninae</taxon>
        <taxon>Pyrophorini</taxon>
        <taxon>Ignelater</taxon>
    </lineage>
</organism>
<name>A0A8K0G1K1_IGNLU</name>
<evidence type="ECO:0000256" key="3">
    <source>
        <dbReference type="ARBA" id="ARBA00004406"/>
    </source>
</evidence>
<evidence type="ECO:0000256" key="7">
    <source>
        <dbReference type="ARBA" id="ARBA00022824"/>
    </source>
</evidence>
<comment type="subcellular location">
    <subcellularLocation>
        <location evidence="3">Endoplasmic reticulum membrane</location>
        <topology evidence="3">Peripheral membrane protein</topology>
    </subcellularLocation>
    <subcellularLocation>
        <location evidence="2">Microsome membrane</location>
        <topology evidence="2">Peripheral membrane protein</topology>
    </subcellularLocation>
</comment>
<keyword evidence="10 13" id="KW-0408">Iron</keyword>
<dbReference type="InterPro" id="IPR001128">
    <property type="entry name" value="Cyt_P450"/>
</dbReference>
<dbReference type="Pfam" id="PF00067">
    <property type="entry name" value="p450"/>
    <property type="match status" value="1"/>
</dbReference>
<dbReference type="GO" id="GO:0004497">
    <property type="term" value="F:monooxygenase activity"/>
    <property type="evidence" value="ECO:0007669"/>
    <property type="project" value="UniProtKB-KW"/>
</dbReference>
<protein>
    <recommendedName>
        <fullName evidence="17">Cytochrome P450</fullName>
    </recommendedName>
</protein>
<keyword evidence="7" id="KW-0256">Endoplasmic reticulum</keyword>
<evidence type="ECO:0000256" key="6">
    <source>
        <dbReference type="ARBA" id="ARBA00022723"/>
    </source>
</evidence>
<evidence type="ECO:0000256" key="2">
    <source>
        <dbReference type="ARBA" id="ARBA00004174"/>
    </source>
</evidence>
<evidence type="ECO:0000256" key="11">
    <source>
        <dbReference type="ARBA" id="ARBA00023033"/>
    </source>
</evidence>
<feature type="binding site" description="axial binding residue" evidence="13">
    <location>
        <position position="97"/>
    </location>
    <ligand>
        <name>heme</name>
        <dbReference type="ChEBI" id="CHEBI:30413"/>
    </ligand>
    <ligandPart>
        <name>Fe</name>
        <dbReference type="ChEBI" id="CHEBI:18248"/>
    </ligandPart>
</feature>
<evidence type="ECO:0000313" key="16">
    <source>
        <dbReference type="Proteomes" id="UP000801492"/>
    </source>
</evidence>
<dbReference type="GO" id="GO:0005789">
    <property type="term" value="C:endoplasmic reticulum membrane"/>
    <property type="evidence" value="ECO:0007669"/>
    <property type="project" value="UniProtKB-SubCell"/>
</dbReference>
<dbReference type="Proteomes" id="UP000801492">
    <property type="component" value="Unassembled WGS sequence"/>
</dbReference>
<evidence type="ECO:0000256" key="9">
    <source>
        <dbReference type="ARBA" id="ARBA00023002"/>
    </source>
</evidence>
<comment type="cofactor">
    <cofactor evidence="1 13">
        <name>heme</name>
        <dbReference type="ChEBI" id="CHEBI:30413"/>
    </cofactor>
</comment>
<dbReference type="PANTHER" id="PTHR24292:SF45">
    <property type="entry name" value="CYTOCHROME P450 6G1-RELATED"/>
    <property type="match status" value="1"/>
</dbReference>
<evidence type="ECO:0000256" key="8">
    <source>
        <dbReference type="ARBA" id="ARBA00022848"/>
    </source>
</evidence>
<comment type="caution">
    <text evidence="15">The sequence shown here is derived from an EMBL/GenBank/DDBJ whole genome shotgun (WGS) entry which is preliminary data.</text>
</comment>
<gene>
    <name evidence="15" type="ORF">ILUMI_23773</name>
</gene>
<dbReference type="InterPro" id="IPR050476">
    <property type="entry name" value="Insect_CytP450_Detox"/>
</dbReference>
<dbReference type="PANTHER" id="PTHR24292">
    <property type="entry name" value="CYTOCHROME P450"/>
    <property type="match status" value="1"/>
</dbReference>
<dbReference type="GO" id="GO:0005506">
    <property type="term" value="F:iron ion binding"/>
    <property type="evidence" value="ECO:0007669"/>
    <property type="project" value="InterPro"/>
</dbReference>
<dbReference type="PRINTS" id="PR00463">
    <property type="entry name" value="EP450I"/>
</dbReference>
<dbReference type="GO" id="GO:0020037">
    <property type="term" value="F:heme binding"/>
    <property type="evidence" value="ECO:0007669"/>
    <property type="project" value="InterPro"/>
</dbReference>
<evidence type="ECO:0000256" key="4">
    <source>
        <dbReference type="ARBA" id="ARBA00010617"/>
    </source>
</evidence>
<keyword evidence="11 14" id="KW-0503">Monooxygenase</keyword>
<evidence type="ECO:0000256" key="5">
    <source>
        <dbReference type="ARBA" id="ARBA00022617"/>
    </source>
</evidence>
<dbReference type="Gene3D" id="1.10.630.10">
    <property type="entry name" value="Cytochrome P450"/>
    <property type="match status" value="1"/>
</dbReference>
<reference evidence="15" key="1">
    <citation type="submission" date="2019-08" db="EMBL/GenBank/DDBJ databases">
        <title>The genome of the North American firefly Photinus pyralis.</title>
        <authorList>
            <consortium name="Photinus pyralis genome working group"/>
            <person name="Fallon T.R."/>
            <person name="Sander Lower S.E."/>
            <person name="Weng J.-K."/>
        </authorList>
    </citation>
    <scope>NUCLEOTIDE SEQUENCE</scope>
    <source>
        <strain evidence="15">TRF0915ILg1</strain>
        <tissue evidence="15">Whole body</tissue>
    </source>
</reference>
<evidence type="ECO:0000256" key="12">
    <source>
        <dbReference type="ARBA" id="ARBA00023136"/>
    </source>
</evidence>
<dbReference type="InterPro" id="IPR036396">
    <property type="entry name" value="Cyt_P450_sf"/>
</dbReference>
<keyword evidence="8" id="KW-0492">Microsome</keyword>
<dbReference type="AlphaFoldDB" id="A0A8K0G1K1"/>
<comment type="similarity">
    <text evidence="4 14">Belongs to the cytochrome P450 family.</text>
</comment>
<dbReference type="PROSITE" id="PS00086">
    <property type="entry name" value="CYTOCHROME_P450"/>
    <property type="match status" value="1"/>
</dbReference>
<evidence type="ECO:0000256" key="13">
    <source>
        <dbReference type="PIRSR" id="PIRSR602401-1"/>
    </source>
</evidence>
<keyword evidence="5 13" id="KW-0349">Heme</keyword>
<dbReference type="EMBL" id="VTPC01090619">
    <property type="protein sequence ID" value="KAF2882403.1"/>
    <property type="molecule type" value="Genomic_DNA"/>
</dbReference>
<evidence type="ECO:0000256" key="1">
    <source>
        <dbReference type="ARBA" id="ARBA00001971"/>
    </source>
</evidence>
<evidence type="ECO:0008006" key="17">
    <source>
        <dbReference type="Google" id="ProtNLM"/>
    </source>
</evidence>
<keyword evidence="6 13" id="KW-0479">Metal-binding</keyword>
<sequence length="151" mass="17309">MSSDYRTLGHPILFQTLRKYPPTSFIHRECSEEYTLPETGLVIEQGTPIIVAQHGLHWHEKYFSNPEMFDPERFSDLNKHKIISGSYLPFGDGPRNCIGELFGLITSKMGIVEVIRNFQVVRNQQTREPIIFTTFPILQAKGGIPVTFRSL</sequence>
<dbReference type="SUPFAM" id="SSF48264">
    <property type="entry name" value="Cytochrome P450"/>
    <property type="match status" value="1"/>
</dbReference>
<dbReference type="GO" id="GO:0016705">
    <property type="term" value="F:oxidoreductase activity, acting on paired donors, with incorporation or reduction of molecular oxygen"/>
    <property type="evidence" value="ECO:0007669"/>
    <property type="project" value="InterPro"/>
</dbReference>